<feature type="transmembrane region" description="Helical" evidence="1">
    <location>
        <begin position="44"/>
        <end position="65"/>
    </location>
</feature>
<comment type="caution">
    <text evidence="2">The sequence shown here is derived from an EMBL/GenBank/DDBJ whole genome shotgun (WGS) entry which is preliminary data.</text>
</comment>
<keyword evidence="1" id="KW-1133">Transmembrane helix</keyword>
<dbReference type="EMBL" id="BARS01047332">
    <property type="protein sequence ID" value="GAG38889.1"/>
    <property type="molecule type" value="Genomic_DNA"/>
</dbReference>
<accession>X0X6M9</accession>
<proteinExistence type="predicted"/>
<evidence type="ECO:0000313" key="2">
    <source>
        <dbReference type="EMBL" id="GAG38889.1"/>
    </source>
</evidence>
<name>X0X6M9_9ZZZZ</name>
<keyword evidence="1" id="KW-0812">Transmembrane</keyword>
<organism evidence="2">
    <name type="scientific">marine sediment metagenome</name>
    <dbReference type="NCBI Taxonomy" id="412755"/>
    <lineage>
        <taxon>unclassified sequences</taxon>
        <taxon>metagenomes</taxon>
        <taxon>ecological metagenomes</taxon>
    </lineage>
</organism>
<sequence length="70" mass="8196">MFGFRKIWQELQKHGRHIAIINDEMGEVQKNTKHIPVMRNNIKWLMRLVCAIFLAVAVGLLQQFFGIFGI</sequence>
<protein>
    <submittedName>
        <fullName evidence="2">Uncharacterized protein</fullName>
    </submittedName>
</protein>
<evidence type="ECO:0000256" key="1">
    <source>
        <dbReference type="SAM" id="Phobius"/>
    </source>
</evidence>
<gene>
    <name evidence="2" type="ORF">S01H1_71110</name>
</gene>
<reference evidence="2" key="1">
    <citation type="journal article" date="2014" name="Front. Microbiol.">
        <title>High frequency of phylogenetically diverse reductive dehalogenase-homologous genes in deep subseafloor sedimentary metagenomes.</title>
        <authorList>
            <person name="Kawai M."/>
            <person name="Futagami T."/>
            <person name="Toyoda A."/>
            <person name="Takaki Y."/>
            <person name="Nishi S."/>
            <person name="Hori S."/>
            <person name="Arai W."/>
            <person name="Tsubouchi T."/>
            <person name="Morono Y."/>
            <person name="Uchiyama I."/>
            <person name="Ito T."/>
            <person name="Fujiyama A."/>
            <person name="Inagaki F."/>
            <person name="Takami H."/>
        </authorList>
    </citation>
    <scope>NUCLEOTIDE SEQUENCE</scope>
    <source>
        <strain evidence="2">Expedition CK06-06</strain>
    </source>
</reference>
<dbReference type="AlphaFoldDB" id="X0X6M9"/>
<keyword evidence="1" id="KW-0472">Membrane</keyword>